<protein>
    <submittedName>
        <fullName evidence="3">Alpha/beta fold hydrolase</fullName>
    </submittedName>
</protein>
<feature type="transmembrane region" description="Helical" evidence="1">
    <location>
        <begin position="6"/>
        <end position="26"/>
    </location>
</feature>
<dbReference type="Gene3D" id="3.40.50.1820">
    <property type="entry name" value="alpha/beta hydrolase"/>
    <property type="match status" value="1"/>
</dbReference>
<keyword evidence="3" id="KW-0378">Hydrolase</keyword>
<dbReference type="RefSeq" id="WP_344065679.1">
    <property type="nucleotide sequence ID" value="NZ_BAAAOH010000001.1"/>
</dbReference>
<dbReference type="Pfam" id="PF12146">
    <property type="entry name" value="Hydrolase_4"/>
    <property type="match status" value="1"/>
</dbReference>
<keyword evidence="1" id="KW-0812">Transmembrane</keyword>
<dbReference type="GO" id="GO:0016787">
    <property type="term" value="F:hydrolase activity"/>
    <property type="evidence" value="ECO:0007669"/>
    <property type="project" value="UniProtKB-KW"/>
</dbReference>
<sequence>MIPAVGIVAIVVVIAPIAWLIRKLAFRVVGVAPRRKAIVARRVGDSVELPRSVLTSAPGRYGLWFGEEFQQHILIGPVHRVDERYVLRSVLSSTSTIPSDPFEAQLTGHVMNSPSEVDPKWEDIAIPLSDGEVAPAWLFPGRDDAPWVIHVEGIRTSRLVTLRSVEAAERAGLTSLVITYRGAGDGPAARVSYLGQREWLDLADAVRFARSRGASQVYVVAWSMGAGIALELLRHDPTAFERLALIAPATNWMAIVRHGIRRARLPAFLAALVTRTMASSAGSKLIGIPAPLDFHRLDWIDEFTLGIPTLVIHSDGDEEIPFELTREFAAAHGTVKLVATKTAPHGWEANVDPELFQSTLTAWLANPVPTT</sequence>
<evidence type="ECO:0000313" key="3">
    <source>
        <dbReference type="EMBL" id="GAA1996381.1"/>
    </source>
</evidence>
<proteinExistence type="predicted"/>
<evidence type="ECO:0000313" key="4">
    <source>
        <dbReference type="Proteomes" id="UP001500326"/>
    </source>
</evidence>
<dbReference type="InterPro" id="IPR022742">
    <property type="entry name" value="Hydrolase_4"/>
</dbReference>
<accession>A0ABN2T235</accession>
<dbReference type="InterPro" id="IPR029058">
    <property type="entry name" value="AB_hydrolase_fold"/>
</dbReference>
<dbReference type="EMBL" id="BAAAOH010000001">
    <property type="protein sequence ID" value="GAA1996381.1"/>
    <property type="molecule type" value="Genomic_DNA"/>
</dbReference>
<dbReference type="Proteomes" id="UP001500326">
    <property type="component" value="Unassembled WGS sequence"/>
</dbReference>
<evidence type="ECO:0000256" key="1">
    <source>
        <dbReference type="SAM" id="Phobius"/>
    </source>
</evidence>
<reference evidence="3 4" key="1">
    <citation type="journal article" date="2019" name="Int. J. Syst. Evol. Microbiol.">
        <title>The Global Catalogue of Microorganisms (GCM) 10K type strain sequencing project: providing services to taxonomists for standard genome sequencing and annotation.</title>
        <authorList>
            <consortium name="The Broad Institute Genomics Platform"/>
            <consortium name="The Broad Institute Genome Sequencing Center for Infectious Disease"/>
            <person name="Wu L."/>
            <person name="Ma J."/>
        </authorList>
    </citation>
    <scope>NUCLEOTIDE SEQUENCE [LARGE SCALE GENOMIC DNA]</scope>
    <source>
        <strain evidence="3 4">JCM 14902</strain>
    </source>
</reference>
<dbReference type="SUPFAM" id="SSF53474">
    <property type="entry name" value="alpha/beta-Hydrolases"/>
    <property type="match status" value="1"/>
</dbReference>
<keyword evidence="4" id="KW-1185">Reference proteome</keyword>
<gene>
    <name evidence="3" type="ORF">GCM10009777_36500</name>
</gene>
<keyword evidence="1" id="KW-0472">Membrane</keyword>
<evidence type="ECO:0000259" key="2">
    <source>
        <dbReference type="Pfam" id="PF12146"/>
    </source>
</evidence>
<comment type="caution">
    <text evidence="3">The sequence shown here is derived from an EMBL/GenBank/DDBJ whole genome shotgun (WGS) entry which is preliminary data.</text>
</comment>
<name>A0ABN2T235_9MICO</name>
<keyword evidence="1" id="KW-1133">Transmembrane helix</keyword>
<organism evidence="3 4">
    <name type="scientific">Microbacterium pumilum</name>
    <dbReference type="NCBI Taxonomy" id="344165"/>
    <lineage>
        <taxon>Bacteria</taxon>
        <taxon>Bacillati</taxon>
        <taxon>Actinomycetota</taxon>
        <taxon>Actinomycetes</taxon>
        <taxon>Micrococcales</taxon>
        <taxon>Microbacteriaceae</taxon>
        <taxon>Microbacterium</taxon>
    </lineage>
</organism>
<feature type="domain" description="Serine aminopeptidase S33" evidence="2">
    <location>
        <begin position="162"/>
        <end position="262"/>
    </location>
</feature>